<dbReference type="PANTHER" id="PTHR43240">
    <property type="entry name" value="1,4-DIHYDROXY-2-NAPHTHOYL-COA THIOESTERASE 1"/>
    <property type="match status" value="1"/>
</dbReference>
<dbReference type="InterPro" id="IPR029069">
    <property type="entry name" value="HotDog_dom_sf"/>
</dbReference>
<dbReference type="GO" id="GO:0061522">
    <property type="term" value="F:1,4-dihydroxy-2-naphthoyl-CoA thioesterase activity"/>
    <property type="evidence" value="ECO:0007669"/>
    <property type="project" value="TreeGrafter"/>
</dbReference>
<proteinExistence type="inferred from homology"/>
<dbReference type="STRING" id="168276.SAMN05444580_104301"/>
<evidence type="ECO:0000259" key="3">
    <source>
        <dbReference type="Pfam" id="PF03061"/>
    </source>
</evidence>
<evidence type="ECO:0000256" key="2">
    <source>
        <dbReference type="ARBA" id="ARBA00022801"/>
    </source>
</evidence>
<dbReference type="InterPro" id="IPR006683">
    <property type="entry name" value="Thioestr_dom"/>
</dbReference>
<protein>
    <submittedName>
        <fullName evidence="4">Uncharacterized domain 1-containing protein</fullName>
    </submittedName>
</protein>
<organism evidence="4 5">
    <name type="scientific">Rhodococcus tukisamuensis</name>
    <dbReference type="NCBI Taxonomy" id="168276"/>
    <lineage>
        <taxon>Bacteria</taxon>
        <taxon>Bacillati</taxon>
        <taxon>Actinomycetota</taxon>
        <taxon>Actinomycetes</taxon>
        <taxon>Mycobacteriales</taxon>
        <taxon>Nocardiaceae</taxon>
        <taxon>Rhodococcus</taxon>
    </lineage>
</organism>
<dbReference type="RefSeq" id="WP_072845244.1">
    <property type="nucleotide sequence ID" value="NZ_FNAB01000004.1"/>
</dbReference>
<dbReference type="GO" id="GO:0005829">
    <property type="term" value="C:cytosol"/>
    <property type="evidence" value="ECO:0007669"/>
    <property type="project" value="TreeGrafter"/>
</dbReference>
<dbReference type="Gene3D" id="3.10.129.10">
    <property type="entry name" value="Hotdog Thioesterase"/>
    <property type="match status" value="1"/>
</dbReference>
<dbReference type="EMBL" id="FNAB01000004">
    <property type="protein sequence ID" value="SDD44980.1"/>
    <property type="molecule type" value="Genomic_DNA"/>
</dbReference>
<dbReference type="PANTHER" id="PTHR43240:SF5">
    <property type="entry name" value="1,4-DIHYDROXY-2-NAPHTHOYL-COA THIOESTERASE 1"/>
    <property type="match status" value="1"/>
</dbReference>
<feature type="domain" description="Thioesterase" evidence="3">
    <location>
        <begin position="57"/>
        <end position="133"/>
    </location>
</feature>
<comment type="similarity">
    <text evidence="1">Belongs to the thioesterase PaaI family.</text>
</comment>
<dbReference type="SUPFAM" id="SSF54637">
    <property type="entry name" value="Thioesterase/thiol ester dehydrase-isomerase"/>
    <property type="match status" value="1"/>
</dbReference>
<dbReference type="Proteomes" id="UP000199417">
    <property type="component" value="Unassembled WGS sequence"/>
</dbReference>
<sequence length="150" mass="16127">MSEATLPADLAGMDPAAATPFLNKGFGELLGLEYQELTADRVRATWTVRPELYQPAGLMNGGVHCAVVETLASIGGSIWIGDRGHVVGVNNNTDFLRASRSGTLYAEATPVHRGRTQQLWQVTVKDEEDKLVARGQVRLANVTDPGVLGR</sequence>
<gene>
    <name evidence="4" type="ORF">SAMN05444580_104301</name>
</gene>
<dbReference type="NCBIfam" id="TIGR00369">
    <property type="entry name" value="unchar_dom_1"/>
    <property type="match status" value="1"/>
</dbReference>
<evidence type="ECO:0000313" key="4">
    <source>
        <dbReference type="EMBL" id="SDD44980.1"/>
    </source>
</evidence>
<dbReference type="CDD" id="cd03443">
    <property type="entry name" value="PaaI_thioesterase"/>
    <property type="match status" value="1"/>
</dbReference>
<keyword evidence="5" id="KW-1185">Reference proteome</keyword>
<keyword evidence="2" id="KW-0378">Hydrolase</keyword>
<name>A0A1G6UU84_9NOCA</name>
<evidence type="ECO:0000313" key="5">
    <source>
        <dbReference type="Proteomes" id="UP000199417"/>
    </source>
</evidence>
<accession>A0A1G6UU84</accession>
<evidence type="ECO:0000256" key="1">
    <source>
        <dbReference type="ARBA" id="ARBA00008324"/>
    </source>
</evidence>
<reference evidence="4 5" key="1">
    <citation type="submission" date="2016-10" db="EMBL/GenBank/DDBJ databases">
        <authorList>
            <person name="de Groot N.N."/>
        </authorList>
    </citation>
    <scope>NUCLEOTIDE SEQUENCE [LARGE SCALE GENOMIC DNA]</scope>
    <source>
        <strain evidence="4 5">JCM 11308</strain>
    </source>
</reference>
<dbReference type="InterPro" id="IPR003736">
    <property type="entry name" value="PAAI_dom"/>
</dbReference>
<dbReference type="AlphaFoldDB" id="A0A1G6UU84"/>
<dbReference type="Pfam" id="PF03061">
    <property type="entry name" value="4HBT"/>
    <property type="match status" value="1"/>
</dbReference>